<evidence type="ECO:0000256" key="4">
    <source>
        <dbReference type="ARBA" id="ARBA00023163"/>
    </source>
</evidence>
<keyword evidence="4" id="KW-0804">Transcription</keyword>
<dbReference type="Gene3D" id="1.10.10.10">
    <property type="entry name" value="Winged helix-like DNA-binding domain superfamily/Winged helix DNA-binding domain"/>
    <property type="match status" value="1"/>
</dbReference>
<dbReference type="GO" id="GO:0003677">
    <property type="term" value="F:DNA binding"/>
    <property type="evidence" value="ECO:0007669"/>
    <property type="project" value="InterPro"/>
</dbReference>
<evidence type="ECO:0000259" key="5">
    <source>
        <dbReference type="Pfam" id="PF04542"/>
    </source>
</evidence>
<reference evidence="7" key="2">
    <citation type="submission" date="2021-04" db="EMBL/GenBank/DDBJ databases">
        <authorList>
            <person name="Liu J."/>
        </authorList>
    </citation>
    <scope>NUCLEOTIDE SEQUENCE</scope>
    <source>
        <strain evidence="7">BAD-6</strain>
    </source>
</reference>
<organism evidence="7 8">
    <name type="scientific">Sinanaerobacter chloroacetimidivorans</name>
    <dbReference type="NCBI Taxonomy" id="2818044"/>
    <lineage>
        <taxon>Bacteria</taxon>
        <taxon>Bacillati</taxon>
        <taxon>Bacillota</taxon>
        <taxon>Clostridia</taxon>
        <taxon>Peptostreptococcales</taxon>
        <taxon>Anaerovoracaceae</taxon>
        <taxon>Sinanaerobacter</taxon>
    </lineage>
</organism>
<comment type="caution">
    <text evidence="7">The sequence shown here is derived from an EMBL/GenBank/DDBJ whole genome shotgun (WGS) entry which is preliminary data.</text>
</comment>
<dbReference type="SUPFAM" id="SSF88946">
    <property type="entry name" value="Sigma2 domain of RNA polymerase sigma factors"/>
    <property type="match status" value="1"/>
</dbReference>
<dbReference type="GO" id="GO:0006352">
    <property type="term" value="P:DNA-templated transcription initiation"/>
    <property type="evidence" value="ECO:0007669"/>
    <property type="project" value="InterPro"/>
</dbReference>
<comment type="similarity">
    <text evidence="1">Belongs to the sigma-70 factor family. ECF subfamily.</text>
</comment>
<dbReference type="InterPro" id="IPR036388">
    <property type="entry name" value="WH-like_DNA-bd_sf"/>
</dbReference>
<keyword evidence="8" id="KW-1185">Reference proteome</keyword>
<keyword evidence="2" id="KW-0805">Transcription regulation</keyword>
<dbReference type="InterPro" id="IPR014284">
    <property type="entry name" value="RNA_pol_sigma-70_dom"/>
</dbReference>
<proteinExistence type="inferred from homology"/>
<evidence type="ECO:0000256" key="1">
    <source>
        <dbReference type="ARBA" id="ARBA00010641"/>
    </source>
</evidence>
<dbReference type="CDD" id="cd06171">
    <property type="entry name" value="Sigma70_r4"/>
    <property type="match status" value="1"/>
</dbReference>
<sequence>MKEDKLKHKLFEEICNIYSKDLQRFIYSLTRKDQYAMEEIFQNTLIEAYQGLERLREIDKMKSWIYSIAKAEARRYYSKNQNVLFVNDIAENIQDNIFNESNFDDFTKMIEDKELIILLLNKLSEEEQQIYILHYYYDIPLKEISKILHINYNTIKTTHVRGLSKFKKLLVEEKFE</sequence>
<dbReference type="GO" id="GO:0016987">
    <property type="term" value="F:sigma factor activity"/>
    <property type="evidence" value="ECO:0007669"/>
    <property type="project" value="UniProtKB-KW"/>
</dbReference>
<reference evidence="7" key="1">
    <citation type="submission" date="2021-04" db="EMBL/GenBank/DDBJ databases">
        <title>Sinoanaerobacter chloroacetimidivorans sp. nov., an obligate anaerobic bacterium isolated from anaerobic sludge.</title>
        <authorList>
            <person name="Bao Y."/>
        </authorList>
    </citation>
    <scope>NUCLEOTIDE SEQUENCE</scope>
    <source>
        <strain evidence="7">BAD-6</strain>
    </source>
</reference>
<feature type="domain" description="RNA polymerase sigma-70 region 2" evidence="5">
    <location>
        <begin position="18"/>
        <end position="81"/>
    </location>
</feature>
<dbReference type="InterPro" id="IPR013324">
    <property type="entry name" value="RNA_pol_sigma_r3/r4-like"/>
</dbReference>
<evidence type="ECO:0000313" key="7">
    <source>
        <dbReference type="EMBL" id="MBR0596820.1"/>
    </source>
</evidence>
<dbReference type="PANTHER" id="PTHR43133:SF60">
    <property type="entry name" value="RNA POLYMERASE SIGMA FACTOR SIGV"/>
    <property type="match status" value="1"/>
</dbReference>
<feature type="domain" description="RNA polymerase sigma factor 70 region 4 type 2" evidence="6">
    <location>
        <begin position="114"/>
        <end position="165"/>
    </location>
</feature>
<dbReference type="NCBIfam" id="TIGR02937">
    <property type="entry name" value="sigma70-ECF"/>
    <property type="match status" value="1"/>
</dbReference>
<keyword evidence="3" id="KW-0731">Sigma factor</keyword>
<dbReference type="PANTHER" id="PTHR43133">
    <property type="entry name" value="RNA POLYMERASE ECF-TYPE SIGMA FACTO"/>
    <property type="match status" value="1"/>
</dbReference>
<dbReference type="EMBL" id="JAGSND010000001">
    <property type="protein sequence ID" value="MBR0596820.1"/>
    <property type="molecule type" value="Genomic_DNA"/>
</dbReference>
<dbReference type="Pfam" id="PF04542">
    <property type="entry name" value="Sigma70_r2"/>
    <property type="match status" value="1"/>
</dbReference>
<dbReference type="AlphaFoldDB" id="A0A8J7W054"/>
<gene>
    <name evidence="7" type="ORF">KCX82_02920</name>
</gene>
<dbReference type="InterPro" id="IPR039425">
    <property type="entry name" value="RNA_pol_sigma-70-like"/>
</dbReference>
<dbReference type="InterPro" id="IPR013249">
    <property type="entry name" value="RNA_pol_sigma70_r4_t2"/>
</dbReference>
<protein>
    <submittedName>
        <fullName evidence="7">Sigma-70 family RNA polymerase sigma factor</fullName>
    </submittedName>
</protein>
<evidence type="ECO:0000313" key="8">
    <source>
        <dbReference type="Proteomes" id="UP000675664"/>
    </source>
</evidence>
<accession>A0A8J7W054</accession>
<evidence type="ECO:0000256" key="3">
    <source>
        <dbReference type="ARBA" id="ARBA00023082"/>
    </source>
</evidence>
<dbReference type="RefSeq" id="WP_227016938.1">
    <property type="nucleotide sequence ID" value="NZ_JAGSND010000001.1"/>
</dbReference>
<evidence type="ECO:0000259" key="6">
    <source>
        <dbReference type="Pfam" id="PF08281"/>
    </source>
</evidence>
<dbReference type="Pfam" id="PF08281">
    <property type="entry name" value="Sigma70_r4_2"/>
    <property type="match status" value="1"/>
</dbReference>
<dbReference type="Gene3D" id="1.10.1740.10">
    <property type="match status" value="1"/>
</dbReference>
<evidence type="ECO:0000256" key="2">
    <source>
        <dbReference type="ARBA" id="ARBA00023015"/>
    </source>
</evidence>
<dbReference type="InterPro" id="IPR013325">
    <property type="entry name" value="RNA_pol_sigma_r2"/>
</dbReference>
<dbReference type="Proteomes" id="UP000675664">
    <property type="component" value="Unassembled WGS sequence"/>
</dbReference>
<dbReference type="SUPFAM" id="SSF88659">
    <property type="entry name" value="Sigma3 and sigma4 domains of RNA polymerase sigma factors"/>
    <property type="match status" value="1"/>
</dbReference>
<name>A0A8J7W054_9FIRM</name>
<dbReference type="InterPro" id="IPR007627">
    <property type="entry name" value="RNA_pol_sigma70_r2"/>
</dbReference>